<dbReference type="OrthoDB" id="432970at2759"/>
<proteinExistence type="predicted"/>
<reference evidence="7 8" key="1">
    <citation type="submission" date="2021-08" db="EMBL/GenBank/DDBJ databases">
        <title>Draft Genome Sequence of Phanerochaete sordida strain YK-624.</title>
        <authorList>
            <person name="Mori T."/>
            <person name="Dohra H."/>
            <person name="Suzuki T."/>
            <person name="Kawagishi H."/>
            <person name="Hirai H."/>
        </authorList>
    </citation>
    <scope>NUCLEOTIDE SEQUENCE [LARGE SCALE GENOMIC DNA]</scope>
    <source>
        <strain evidence="7 8">YK-624</strain>
    </source>
</reference>
<dbReference type="SUPFAM" id="SSF144232">
    <property type="entry name" value="HIT/MYND zinc finger-like"/>
    <property type="match status" value="1"/>
</dbReference>
<keyword evidence="3" id="KW-0862">Zinc</keyword>
<feature type="region of interest" description="Disordered" evidence="5">
    <location>
        <begin position="259"/>
        <end position="283"/>
    </location>
</feature>
<dbReference type="PROSITE" id="PS50865">
    <property type="entry name" value="ZF_MYND_2"/>
    <property type="match status" value="1"/>
</dbReference>
<evidence type="ECO:0000313" key="7">
    <source>
        <dbReference type="EMBL" id="GJE92449.1"/>
    </source>
</evidence>
<protein>
    <submittedName>
        <fullName evidence="7">Zinc finger MYND domain-containing protein</fullName>
    </submittedName>
</protein>
<keyword evidence="1" id="KW-0479">Metal-binding</keyword>
<dbReference type="EMBL" id="BPQB01000026">
    <property type="protein sequence ID" value="GJE92449.1"/>
    <property type="molecule type" value="Genomic_DNA"/>
</dbReference>
<name>A0A9P3GEV2_9APHY</name>
<dbReference type="AlphaFoldDB" id="A0A9P3GEV2"/>
<dbReference type="Gene3D" id="6.10.140.2220">
    <property type="match status" value="1"/>
</dbReference>
<evidence type="ECO:0000256" key="2">
    <source>
        <dbReference type="ARBA" id="ARBA00022771"/>
    </source>
</evidence>
<evidence type="ECO:0000313" key="8">
    <source>
        <dbReference type="Proteomes" id="UP000703269"/>
    </source>
</evidence>
<dbReference type="GO" id="GO:0008270">
    <property type="term" value="F:zinc ion binding"/>
    <property type="evidence" value="ECO:0007669"/>
    <property type="project" value="UniProtKB-KW"/>
</dbReference>
<feature type="domain" description="MYND-type" evidence="6">
    <location>
        <begin position="219"/>
        <end position="255"/>
    </location>
</feature>
<evidence type="ECO:0000256" key="4">
    <source>
        <dbReference type="PROSITE-ProRule" id="PRU00134"/>
    </source>
</evidence>
<feature type="region of interest" description="Disordered" evidence="5">
    <location>
        <begin position="1"/>
        <end position="29"/>
    </location>
</feature>
<evidence type="ECO:0000256" key="3">
    <source>
        <dbReference type="ARBA" id="ARBA00022833"/>
    </source>
</evidence>
<organism evidence="7 8">
    <name type="scientific">Phanerochaete sordida</name>
    <dbReference type="NCBI Taxonomy" id="48140"/>
    <lineage>
        <taxon>Eukaryota</taxon>
        <taxon>Fungi</taxon>
        <taxon>Dikarya</taxon>
        <taxon>Basidiomycota</taxon>
        <taxon>Agaricomycotina</taxon>
        <taxon>Agaricomycetes</taxon>
        <taxon>Polyporales</taxon>
        <taxon>Phanerochaetaceae</taxon>
        <taxon>Phanerochaete</taxon>
    </lineage>
</organism>
<evidence type="ECO:0000256" key="5">
    <source>
        <dbReference type="SAM" id="MobiDB-lite"/>
    </source>
</evidence>
<gene>
    <name evidence="7" type="ORF">PsYK624_086030</name>
</gene>
<keyword evidence="8" id="KW-1185">Reference proteome</keyword>
<comment type="caution">
    <text evidence="7">The sequence shown here is derived from an EMBL/GenBank/DDBJ whole genome shotgun (WGS) entry which is preliminary data.</text>
</comment>
<dbReference type="Proteomes" id="UP000703269">
    <property type="component" value="Unassembled WGS sequence"/>
</dbReference>
<evidence type="ECO:0000259" key="6">
    <source>
        <dbReference type="PROSITE" id="PS50865"/>
    </source>
</evidence>
<evidence type="ECO:0000256" key="1">
    <source>
        <dbReference type="ARBA" id="ARBA00022723"/>
    </source>
</evidence>
<dbReference type="Pfam" id="PF01753">
    <property type="entry name" value="zf-MYND"/>
    <property type="match status" value="1"/>
</dbReference>
<dbReference type="InterPro" id="IPR002893">
    <property type="entry name" value="Znf_MYND"/>
</dbReference>
<keyword evidence="2 4" id="KW-0863">Zinc-finger</keyword>
<accession>A0A9P3GEV2</accession>
<sequence>MKELEDGAPRVTLDTFASPEGVRTPDDQPLSRKDLEDVYWRCKTFDSGYVLAYVAQQVFDALPPTATLSIRTSQGYDVTCAPKDTTVAEIAVLAREPCMHVVLDGEQNLSGFDGPLPWIWLFLGAPESEKPDIDTRAVLDLGLAQLGGHGSGGEHFALERGVHYLDVVLNRFAVDLGGDLKLSHKITLSPPVVRAHGDAVKAMVLQRLAKVAGGNDQFCRHCGKDEITLLCSRCKKAYFCKECLNQGWKYHKRWCHPPPTNAMEGGREKEEGNLEVTEGTSVA</sequence>